<dbReference type="PANTHER" id="PTHR33164:SF101">
    <property type="entry name" value="TRANSCRIPTIONAL REPRESSOR MPRA"/>
    <property type="match status" value="1"/>
</dbReference>
<dbReference type="Gene3D" id="1.10.10.10">
    <property type="entry name" value="Winged helix-like DNA-binding domain superfamily/Winged helix DNA-binding domain"/>
    <property type="match status" value="1"/>
</dbReference>
<feature type="domain" description="HTH marR-type" evidence="1">
    <location>
        <begin position="1"/>
        <end position="137"/>
    </location>
</feature>
<organism evidence="2 3">
    <name type="scientific">Brachyspira catarrhinii</name>
    <dbReference type="NCBI Taxonomy" id="2528966"/>
    <lineage>
        <taxon>Bacteria</taxon>
        <taxon>Pseudomonadati</taxon>
        <taxon>Spirochaetota</taxon>
        <taxon>Spirochaetia</taxon>
        <taxon>Brachyspirales</taxon>
        <taxon>Brachyspiraceae</taxon>
        <taxon>Brachyspira</taxon>
    </lineage>
</organism>
<dbReference type="PROSITE" id="PS50995">
    <property type="entry name" value="HTH_MARR_2"/>
    <property type="match status" value="1"/>
</dbReference>
<keyword evidence="3" id="KW-1185">Reference proteome</keyword>
<evidence type="ECO:0000259" key="1">
    <source>
        <dbReference type="PROSITE" id="PS50995"/>
    </source>
</evidence>
<evidence type="ECO:0000313" key="3">
    <source>
        <dbReference type="Proteomes" id="UP000310168"/>
    </source>
</evidence>
<dbReference type="PANTHER" id="PTHR33164">
    <property type="entry name" value="TRANSCRIPTIONAL REGULATOR, MARR FAMILY"/>
    <property type="match status" value="1"/>
</dbReference>
<gene>
    <name evidence="2" type="ORF">EZH24_07020</name>
</gene>
<accession>A0ABY2TQM4</accession>
<dbReference type="SMART" id="SM00347">
    <property type="entry name" value="HTH_MARR"/>
    <property type="match status" value="1"/>
</dbReference>
<dbReference type="InterPro" id="IPR000835">
    <property type="entry name" value="HTH_MarR-typ"/>
</dbReference>
<proteinExistence type="predicted"/>
<sequence length="146" mass="17356">MDNILKEQIKEYCKYLQDWNLSYEEYAKSVGLSYTNLLILDVVFKTENCTQKIISESLFLPKQTVNGAITYFYKKGFLKLEELPENRRMKTIHFTDAGKKYAESILLKVRNAEYKAMEKLTKEEREALLKMTKSFTEHCINILRRY</sequence>
<dbReference type="RefSeq" id="WP_137998415.1">
    <property type="nucleotide sequence ID" value="NZ_SJDU01000161.1"/>
</dbReference>
<dbReference type="Proteomes" id="UP000310168">
    <property type="component" value="Unassembled WGS sequence"/>
</dbReference>
<comment type="caution">
    <text evidence="2">The sequence shown here is derived from an EMBL/GenBank/DDBJ whole genome shotgun (WGS) entry which is preliminary data.</text>
</comment>
<name>A0ABY2TQM4_9SPIR</name>
<protein>
    <submittedName>
        <fullName evidence="2">MarR family transcriptional regulator</fullName>
    </submittedName>
</protein>
<dbReference type="InterPro" id="IPR036390">
    <property type="entry name" value="WH_DNA-bd_sf"/>
</dbReference>
<dbReference type="SUPFAM" id="SSF46785">
    <property type="entry name" value="Winged helix' DNA-binding domain"/>
    <property type="match status" value="1"/>
</dbReference>
<dbReference type="InterPro" id="IPR039422">
    <property type="entry name" value="MarR/SlyA-like"/>
</dbReference>
<dbReference type="InterPro" id="IPR036388">
    <property type="entry name" value="WH-like_DNA-bd_sf"/>
</dbReference>
<reference evidence="2 3" key="1">
    <citation type="journal article" date="2019" name="Anaerobe">
        <title>Brachyspira catarrhinii sp. nov., an anaerobic intestinal spirochaete isolated from vervet monkeys may have been misidentified as Brachyspira aalborgi in previous studies.</title>
        <authorList>
            <person name="Phillips N.D."/>
            <person name="La T."/>
            <person name="Hampson D.J."/>
        </authorList>
    </citation>
    <scope>NUCLEOTIDE SEQUENCE [LARGE SCALE GENOMIC DNA]</scope>
    <source>
        <strain evidence="2 3">Z12</strain>
    </source>
</reference>
<dbReference type="EMBL" id="SJDU01000161">
    <property type="protein sequence ID" value="TKZ35110.1"/>
    <property type="molecule type" value="Genomic_DNA"/>
</dbReference>
<evidence type="ECO:0000313" key="2">
    <source>
        <dbReference type="EMBL" id="TKZ35110.1"/>
    </source>
</evidence>